<evidence type="ECO:0000256" key="4">
    <source>
        <dbReference type="ARBA" id="ARBA00023284"/>
    </source>
</evidence>
<organism evidence="7 8">
    <name type="scientific">Mucilaginibacter antarcticus</name>
    <dbReference type="NCBI Taxonomy" id="1855725"/>
    <lineage>
        <taxon>Bacteria</taxon>
        <taxon>Pseudomonadati</taxon>
        <taxon>Bacteroidota</taxon>
        <taxon>Sphingobacteriia</taxon>
        <taxon>Sphingobacteriales</taxon>
        <taxon>Sphingobacteriaceae</taxon>
        <taxon>Mucilaginibacter</taxon>
    </lineage>
</organism>
<comment type="caution">
    <text evidence="7">The sequence shown here is derived from an EMBL/GenBank/DDBJ whole genome shotgun (WGS) entry which is preliminary data.</text>
</comment>
<dbReference type="PANTHER" id="PTHR42852:SF6">
    <property type="entry name" value="THIOL:DISULFIDE INTERCHANGE PROTEIN DSBE"/>
    <property type="match status" value="1"/>
</dbReference>
<evidence type="ECO:0000256" key="2">
    <source>
        <dbReference type="ARBA" id="ARBA00022748"/>
    </source>
</evidence>
<feature type="domain" description="Thioredoxin" evidence="6">
    <location>
        <begin position="249"/>
        <end position="387"/>
    </location>
</feature>
<proteinExistence type="predicted"/>
<evidence type="ECO:0000313" key="8">
    <source>
        <dbReference type="Proteomes" id="UP001597601"/>
    </source>
</evidence>
<sequence length="387" mass="44387">MINRILTTIILLVSANVVLAQKTFNVTIKLDTSIAVKKVQYQYYNGKTLTFGTDSIIGNTIIIKDKYYSPLASVNISYYNGDSYDCDFFVSDEPASITLNFKQNNNNKLVITSLQNATPIYDTTVNKLWAQQCTFISSPVYQEENRTFDAFFEQKPNITGNDSLRNIFKQYQKMFLNRTMAFLKQHPNDYFSFWYFINQVCQVNRLLGSDIAYLKEQLAYVKNVFPAKFTRSEEGKHLIENYNLAINPIKVNHAATPFDITTVDGKKLSLASLRGKYVLLDFWATWCSPCMAEMPFIREVRKKYPPEKFVIIGVSWDTSVDILKATAKKNDMNWTHYHDKDKSLARIYGINTIPCLILIDKAGNMVYKSDYKKADIDVLPGILAGMN</sequence>
<name>A0ABW5XQH0_9SPHI</name>
<keyword evidence="8" id="KW-1185">Reference proteome</keyword>
<dbReference type="RefSeq" id="WP_377124965.1">
    <property type="nucleotide sequence ID" value="NZ_JBHUON010000006.1"/>
</dbReference>
<dbReference type="InterPro" id="IPR050553">
    <property type="entry name" value="Thioredoxin_ResA/DsbE_sf"/>
</dbReference>
<dbReference type="PANTHER" id="PTHR42852">
    <property type="entry name" value="THIOL:DISULFIDE INTERCHANGE PROTEIN DSBE"/>
    <property type="match status" value="1"/>
</dbReference>
<evidence type="ECO:0000256" key="5">
    <source>
        <dbReference type="SAM" id="SignalP"/>
    </source>
</evidence>
<accession>A0ABW5XQH0</accession>
<evidence type="ECO:0000256" key="1">
    <source>
        <dbReference type="ARBA" id="ARBA00004196"/>
    </source>
</evidence>
<dbReference type="CDD" id="cd02966">
    <property type="entry name" value="TlpA_like_family"/>
    <property type="match status" value="1"/>
</dbReference>
<dbReference type="Pfam" id="PF00578">
    <property type="entry name" value="AhpC-TSA"/>
    <property type="match status" value="1"/>
</dbReference>
<feature type="chain" id="PRO_5045655383" evidence="5">
    <location>
        <begin position="21"/>
        <end position="387"/>
    </location>
</feature>
<keyword evidence="3" id="KW-1015">Disulfide bond</keyword>
<keyword evidence="2" id="KW-0201">Cytochrome c-type biogenesis</keyword>
<gene>
    <name evidence="7" type="ORF">ACFSYC_07020</name>
</gene>
<dbReference type="Proteomes" id="UP001597601">
    <property type="component" value="Unassembled WGS sequence"/>
</dbReference>
<keyword evidence="4" id="KW-0676">Redox-active center</keyword>
<dbReference type="PROSITE" id="PS51352">
    <property type="entry name" value="THIOREDOXIN_2"/>
    <property type="match status" value="1"/>
</dbReference>
<protein>
    <submittedName>
        <fullName evidence="7">TlpA family protein disulfide reductase</fullName>
    </submittedName>
</protein>
<dbReference type="InterPro" id="IPR000866">
    <property type="entry name" value="AhpC/TSA"/>
</dbReference>
<evidence type="ECO:0000256" key="3">
    <source>
        <dbReference type="ARBA" id="ARBA00023157"/>
    </source>
</evidence>
<dbReference type="Gene3D" id="3.40.30.10">
    <property type="entry name" value="Glutaredoxin"/>
    <property type="match status" value="1"/>
</dbReference>
<dbReference type="SUPFAM" id="SSF52833">
    <property type="entry name" value="Thioredoxin-like"/>
    <property type="match status" value="1"/>
</dbReference>
<keyword evidence="5" id="KW-0732">Signal</keyword>
<dbReference type="InterPro" id="IPR013766">
    <property type="entry name" value="Thioredoxin_domain"/>
</dbReference>
<dbReference type="EMBL" id="JBHUON010000006">
    <property type="protein sequence ID" value="MFD2864437.1"/>
    <property type="molecule type" value="Genomic_DNA"/>
</dbReference>
<evidence type="ECO:0000259" key="6">
    <source>
        <dbReference type="PROSITE" id="PS51352"/>
    </source>
</evidence>
<reference evidence="8" key="1">
    <citation type="journal article" date="2019" name="Int. J. Syst. Evol. Microbiol.">
        <title>The Global Catalogue of Microorganisms (GCM) 10K type strain sequencing project: providing services to taxonomists for standard genome sequencing and annotation.</title>
        <authorList>
            <consortium name="The Broad Institute Genomics Platform"/>
            <consortium name="The Broad Institute Genome Sequencing Center for Infectious Disease"/>
            <person name="Wu L."/>
            <person name="Ma J."/>
        </authorList>
    </citation>
    <scope>NUCLEOTIDE SEQUENCE [LARGE SCALE GENOMIC DNA]</scope>
    <source>
        <strain evidence="8">KCTC 52232</strain>
    </source>
</reference>
<comment type="subcellular location">
    <subcellularLocation>
        <location evidence="1">Cell envelope</location>
    </subcellularLocation>
</comment>
<feature type="signal peptide" evidence="5">
    <location>
        <begin position="1"/>
        <end position="20"/>
    </location>
</feature>
<dbReference type="InterPro" id="IPR036249">
    <property type="entry name" value="Thioredoxin-like_sf"/>
</dbReference>
<evidence type="ECO:0000313" key="7">
    <source>
        <dbReference type="EMBL" id="MFD2864437.1"/>
    </source>
</evidence>